<dbReference type="AlphaFoldDB" id="A0A212LM22"/>
<keyword evidence="4" id="KW-0472">Membrane</keyword>
<sequence>MSDLQTGLEKTVTYLLPMLAGANIIYGSGMLELGMTFSYGQYVADNEIVRVLRRTLEGIPVSEDTMALDVVSKVGPGGHYLLEDHTSDRMKTAHVLPKFIDRDNRSEWVKNGSVTFIDSATKKAIDIIENHKAKPLPDTVLKELRAIVEQADRVMTGHK</sequence>
<dbReference type="GO" id="GO:0032259">
    <property type="term" value="P:methylation"/>
    <property type="evidence" value="ECO:0007669"/>
    <property type="project" value="UniProtKB-KW"/>
</dbReference>
<evidence type="ECO:0000256" key="2">
    <source>
        <dbReference type="ARBA" id="ARBA00022603"/>
    </source>
</evidence>
<dbReference type="GO" id="GO:0015948">
    <property type="term" value="P:methanogenesis"/>
    <property type="evidence" value="ECO:0007669"/>
    <property type="project" value="InterPro"/>
</dbReference>
<keyword evidence="4" id="KW-0812">Transmembrane</keyword>
<keyword evidence="2 5" id="KW-0489">Methyltransferase</keyword>
<accession>A0A212LM22</accession>
<comment type="similarity">
    <text evidence="1">Belongs to the trimethylamine methyltransferase family.</text>
</comment>
<evidence type="ECO:0000313" key="5">
    <source>
        <dbReference type="EMBL" id="SCM78573.1"/>
    </source>
</evidence>
<evidence type="ECO:0000256" key="1">
    <source>
        <dbReference type="ARBA" id="ARBA00007137"/>
    </source>
</evidence>
<reference evidence="5" key="1">
    <citation type="submission" date="2016-08" db="EMBL/GenBank/DDBJ databases">
        <authorList>
            <person name="Seilhamer J.J."/>
        </authorList>
    </citation>
    <scope>NUCLEOTIDE SEQUENCE</scope>
    <source>
        <strain evidence="5">86</strain>
    </source>
</reference>
<dbReference type="InterPro" id="IPR010426">
    <property type="entry name" value="MTTB_MeTrfase"/>
</dbReference>
<keyword evidence="3 5" id="KW-0808">Transferase</keyword>
<dbReference type="GO" id="GO:0008168">
    <property type="term" value="F:methyltransferase activity"/>
    <property type="evidence" value="ECO:0007669"/>
    <property type="project" value="UniProtKB-KW"/>
</dbReference>
<dbReference type="Pfam" id="PF06253">
    <property type="entry name" value="MTTB"/>
    <property type="match status" value="1"/>
</dbReference>
<evidence type="ECO:0000256" key="4">
    <source>
        <dbReference type="SAM" id="Phobius"/>
    </source>
</evidence>
<proteinExistence type="inferred from homology"/>
<feature type="transmembrane region" description="Helical" evidence="4">
    <location>
        <begin position="12"/>
        <end position="31"/>
    </location>
</feature>
<dbReference type="InterPro" id="IPR038601">
    <property type="entry name" value="MttB-like_sf"/>
</dbReference>
<gene>
    <name evidence="5" type="ORF">KL86SPO_20121</name>
</gene>
<name>A0A212LM22_9FIRM</name>
<protein>
    <submittedName>
        <fullName evidence="5">Trimethylamine methyltransferase</fullName>
    </submittedName>
</protein>
<dbReference type="Gene3D" id="3.20.20.480">
    <property type="entry name" value="Trimethylamine methyltransferase-like"/>
    <property type="match status" value="1"/>
</dbReference>
<organism evidence="5">
    <name type="scientific">uncultured Sporomusa sp</name>
    <dbReference type="NCBI Taxonomy" id="307249"/>
    <lineage>
        <taxon>Bacteria</taxon>
        <taxon>Bacillati</taxon>
        <taxon>Bacillota</taxon>
        <taxon>Negativicutes</taxon>
        <taxon>Selenomonadales</taxon>
        <taxon>Sporomusaceae</taxon>
        <taxon>Sporomusa</taxon>
        <taxon>environmental samples</taxon>
    </lineage>
</organism>
<dbReference type="EMBL" id="FMJE01000002">
    <property type="protein sequence ID" value="SCM78573.1"/>
    <property type="molecule type" value="Genomic_DNA"/>
</dbReference>
<keyword evidence="4" id="KW-1133">Transmembrane helix</keyword>
<evidence type="ECO:0000256" key="3">
    <source>
        <dbReference type="ARBA" id="ARBA00022679"/>
    </source>
</evidence>